<gene>
    <name evidence="2" type="ORF">N473_04065</name>
</gene>
<reference evidence="2 3" key="1">
    <citation type="submission" date="2013-07" db="EMBL/GenBank/DDBJ databases">
        <title>Comparative Genomic and Metabolomic Analysis of Twelve Strains of Pseudoalteromonas luteoviolacea.</title>
        <authorList>
            <person name="Vynne N.G."/>
            <person name="Mansson M."/>
            <person name="Gram L."/>
        </authorList>
    </citation>
    <scope>NUCLEOTIDE SEQUENCE [LARGE SCALE GENOMIC DNA]</scope>
    <source>
        <strain evidence="2 3">CPMOR-1</strain>
    </source>
</reference>
<dbReference type="Proteomes" id="UP000076486">
    <property type="component" value="Unassembled WGS sequence"/>
</dbReference>
<dbReference type="AlphaFoldDB" id="A0A161XXL7"/>
<feature type="transmembrane region" description="Helical" evidence="1">
    <location>
        <begin position="44"/>
        <end position="64"/>
    </location>
</feature>
<accession>A0A161XXL7</accession>
<sequence>MPVLFNFHLTPLIAMLTPFSFFLMIVMYIYLLTFAYIQCAREQGLGAVINSIWVFATVLTQSSYK</sequence>
<evidence type="ECO:0000313" key="2">
    <source>
        <dbReference type="EMBL" id="KZN58612.1"/>
    </source>
</evidence>
<keyword evidence="1" id="KW-0472">Membrane</keyword>
<name>A0A161XXL7_9GAMM</name>
<organism evidence="2 3">
    <name type="scientific">Pseudoalteromonas luteoviolacea CPMOR-1</name>
    <dbReference type="NCBI Taxonomy" id="1365248"/>
    <lineage>
        <taxon>Bacteria</taxon>
        <taxon>Pseudomonadati</taxon>
        <taxon>Pseudomonadota</taxon>
        <taxon>Gammaproteobacteria</taxon>
        <taxon>Alteromonadales</taxon>
        <taxon>Pseudoalteromonadaceae</taxon>
        <taxon>Pseudoalteromonas</taxon>
    </lineage>
</organism>
<evidence type="ECO:0000256" key="1">
    <source>
        <dbReference type="SAM" id="Phobius"/>
    </source>
</evidence>
<evidence type="ECO:0000313" key="3">
    <source>
        <dbReference type="Proteomes" id="UP000076486"/>
    </source>
</evidence>
<comment type="caution">
    <text evidence="2">The sequence shown here is derived from an EMBL/GenBank/DDBJ whole genome shotgun (WGS) entry which is preliminary data.</text>
</comment>
<dbReference type="EMBL" id="AUYC01000073">
    <property type="protein sequence ID" value="KZN58612.1"/>
    <property type="molecule type" value="Genomic_DNA"/>
</dbReference>
<proteinExistence type="predicted"/>
<protein>
    <submittedName>
        <fullName evidence="2">Uncharacterized protein</fullName>
    </submittedName>
</protein>
<feature type="transmembrane region" description="Helical" evidence="1">
    <location>
        <begin position="12"/>
        <end position="37"/>
    </location>
</feature>
<keyword evidence="1" id="KW-1133">Transmembrane helix</keyword>
<dbReference type="PATRIC" id="fig|1365248.3.peg.4751"/>
<keyword evidence="1" id="KW-0812">Transmembrane</keyword>